<dbReference type="GO" id="GO:0047038">
    <property type="term" value="F:D-arabinitol 2-dehydrogenase activity"/>
    <property type="evidence" value="ECO:0007669"/>
    <property type="project" value="UniProtKB-EC"/>
</dbReference>
<comment type="similarity">
    <text evidence="1">Belongs to the short-chain dehydrogenases/reductases (SDR) family.</text>
</comment>
<dbReference type="FunFam" id="3.40.50.720:FF:000240">
    <property type="entry name" value="SDR family oxidoreductase"/>
    <property type="match status" value="1"/>
</dbReference>
<keyword evidence="2" id="KW-0521">NADP</keyword>
<evidence type="ECO:0000256" key="4">
    <source>
        <dbReference type="ARBA" id="ARBA00060719"/>
    </source>
</evidence>
<dbReference type="InterPro" id="IPR002347">
    <property type="entry name" value="SDR_fam"/>
</dbReference>
<evidence type="ECO:0000256" key="6">
    <source>
        <dbReference type="ARBA" id="ARBA00070881"/>
    </source>
</evidence>
<dbReference type="EMBL" id="CP014585">
    <property type="protein sequence ID" value="ANZ74972.1"/>
    <property type="molecule type" value="Genomic_DNA"/>
</dbReference>
<evidence type="ECO:0000313" key="8">
    <source>
        <dbReference type="Proteomes" id="UP000094565"/>
    </source>
</evidence>
<dbReference type="InterPro" id="IPR036291">
    <property type="entry name" value="NAD(P)-bd_dom_sf"/>
</dbReference>
<evidence type="ECO:0000256" key="2">
    <source>
        <dbReference type="ARBA" id="ARBA00022857"/>
    </source>
</evidence>
<dbReference type="PROSITE" id="PS00061">
    <property type="entry name" value="ADH_SHORT"/>
    <property type="match status" value="1"/>
</dbReference>
<dbReference type="PANTHER" id="PTHR42760">
    <property type="entry name" value="SHORT-CHAIN DEHYDROGENASES/REDUCTASES FAMILY MEMBER"/>
    <property type="match status" value="1"/>
</dbReference>
<accession>A0A1B2JAI9</accession>
<dbReference type="GO" id="GO:0005975">
    <property type="term" value="P:carbohydrate metabolic process"/>
    <property type="evidence" value="ECO:0007669"/>
    <property type="project" value="UniProtKB-ARBA"/>
</dbReference>
<comment type="pathway">
    <text evidence="4">Carbohydrate metabolism; D-arabinitol metabolism.</text>
</comment>
<dbReference type="OrthoDB" id="5325318at2759"/>
<evidence type="ECO:0000313" key="7">
    <source>
        <dbReference type="EMBL" id="ANZ74972.1"/>
    </source>
</evidence>
<reference evidence="7 8" key="1">
    <citation type="submission" date="2016-02" db="EMBL/GenBank/DDBJ databases">
        <title>Comparative genomic and transcriptomic foundation for Pichia pastoris.</title>
        <authorList>
            <person name="Love K.R."/>
            <person name="Shah K.A."/>
            <person name="Whittaker C.A."/>
            <person name="Wu J."/>
            <person name="Bartlett M.C."/>
            <person name="Ma D."/>
            <person name="Leeson R.L."/>
            <person name="Priest M."/>
            <person name="Young S.K."/>
            <person name="Love J.C."/>
        </authorList>
    </citation>
    <scope>NUCLEOTIDE SEQUENCE [LARGE SCALE GENOMIC DNA]</scope>
    <source>
        <strain evidence="7 8">ATCC 28485</strain>
    </source>
</reference>
<name>A0A1B2JAI9_PICPA</name>
<keyword evidence="3" id="KW-0560">Oxidoreductase</keyword>
<protein>
    <recommendedName>
        <fullName evidence="6">D-arabinitol 2-dehydrogenase [ribulose-forming]</fullName>
        <ecNumber evidence="5">1.1.1.250</ecNumber>
    </recommendedName>
</protein>
<dbReference type="EC" id="1.1.1.250" evidence="5"/>
<dbReference type="Pfam" id="PF13561">
    <property type="entry name" value="adh_short_C2"/>
    <property type="match status" value="1"/>
</dbReference>
<dbReference type="AlphaFoldDB" id="A0A1B2JAI9"/>
<keyword evidence="8" id="KW-1185">Reference proteome</keyword>
<dbReference type="Proteomes" id="UP000094565">
    <property type="component" value="Chromosome 2"/>
</dbReference>
<dbReference type="SUPFAM" id="SSF51735">
    <property type="entry name" value="NAD(P)-binding Rossmann-fold domains"/>
    <property type="match status" value="1"/>
</dbReference>
<evidence type="ECO:0000256" key="5">
    <source>
        <dbReference type="ARBA" id="ARBA00066831"/>
    </source>
</evidence>
<dbReference type="InterPro" id="IPR020904">
    <property type="entry name" value="Sc_DH/Rdtase_CS"/>
</dbReference>
<dbReference type="Gene3D" id="3.40.50.720">
    <property type="entry name" value="NAD(P)-binding Rossmann-like Domain"/>
    <property type="match status" value="1"/>
</dbReference>
<dbReference type="PANTHER" id="PTHR42760:SF115">
    <property type="entry name" value="3-OXOACYL-[ACYL-CARRIER-PROTEIN] REDUCTASE FABG"/>
    <property type="match status" value="1"/>
</dbReference>
<sequence>MSLSLDNIVPSFRLDGSVSIVTGGSGGLASVITKALLAQGSEIAVVDINLERTKEAAELLIEWGKENIAKANGGSVPRVTYWACNVADAANVEEVFTNVNKEHGKLAEYLVHCAGYCENFPAHEYPARNAESLVQVNLLGSLYVSQSFARPLIKSGHRNGSIVLVGSMSGTIVNDPQPQVAYNMSKAGVIHLARSLACEWAPYNIRVNTLSPGYILTPLTRNVISGHTEMKDSWESKVPMKRLAEPNEFVGSVLYLLSKTGSSYTTGHNLVVDGGYECW</sequence>
<evidence type="ECO:0000256" key="3">
    <source>
        <dbReference type="ARBA" id="ARBA00023002"/>
    </source>
</evidence>
<organism evidence="7 8">
    <name type="scientific">Komagataella pastoris</name>
    <name type="common">Yeast</name>
    <name type="synonym">Pichia pastoris</name>
    <dbReference type="NCBI Taxonomy" id="4922"/>
    <lineage>
        <taxon>Eukaryota</taxon>
        <taxon>Fungi</taxon>
        <taxon>Dikarya</taxon>
        <taxon>Ascomycota</taxon>
        <taxon>Saccharomycotina</taxon>
        <taxon>Pichiomycetes</taxon>
        <taxon>Pichiales</taxon>
        <taxon>Pichiaceae</taxon>
        <taxon>Komagataella</taxon>
    </lineage>
</organism>
<gene>
    <name evidence="7" type="ORF">ATY40_BA7501878</name>
</gene>
<dbReference type="PRINTS" id="PR00081">
    <property type="entry name" value="GDHRDH"/>
</dbReference>
<evidence type="ECO:0000256" key="1">
    <source>
        <dbReference type="ARBA" id="ARBA00006484"/>
    </source>
</evidence>
<proteinExistence type="inferred from homology"/>